<dbReference type="STRING" id="1235788.C802_01208"/>
<dbReference type="EMBL" id="ASSP01000009">
    <property type="protein sequence ID" value="EOS13370.1"/>
    <property type="molecule type" value="Genomic_DNA"/>
</dbReference>
<dbReference type="HOGENOM" id="CLU_173809_2_1_10"/>
<comment type="caution">
    <text evidence="2">The sequence shown here is derived from an EMBL/GenBank/DDBJ whole genome shotgun (WGS) entry which is preliminary data.</text>
</comment>
<dbReference type="AlphaFoldDB" id="R9I939"/>
<name>R9I939_9BACT</name>
<evidence type="ECO:0000313" key="4">
    <source>
        <dbReference type="Proteomes" id="UP000014200"/>
    </source>
</evidence>
<evidence type="ECO:0000313" key="5">
    <source>
        <dbReference type="Proteomes" id="UP000310760"/>
    </source>
</evidence>
<reference evidence="3 5" key="2">
    <citation type="submission" date="2019-04" db="EMBL/GenBank/DDBJ databases">
        <title>Microbes associate with the intestines of laboratory mice.</title>
        <authorList>
            <person name="Navarre W."/>
            <person name="Wong E."/>
            <person name="Huang K."/>
            <person name="Tropini C."/>
            <person name="Ng K."/>
            <person name="Yu B."/>
        </authorList>
    </citation>
    <scope>NUCLEOTIDE SEQUENCE [LARGE SCALE GENOMIC DNA]</scope>
    <source>
        <strain evidence="3 5">NM22_B1</strain>
    </source>
</reference>
<gene>
    <name evidence="2" type="ORF">C802_01208</name>
    <name evidence="3" type="ORF">E5339_08575</name>
</gene>
<feature type="signal peptide" evidence="1">
    <location>
        <begin position="1"/>
        <end position="21"/>
    </location>
</feature>
<proteinExistence type="predicted"/>
<accession>R9I939</accession>
<dbReference type="InterPro" id="IPR025905">
    <property type="entry name" value="NVEALA"/>
</dbReference>
<dbReference type="RefSeq" id="WP_016275628.1">
    <property type="nucleotide sequence ID" value="NZ_CAJUNV010000002.1"/>
</dbReference>
<feature type="chain" id="PRO_5044738390" description="NVEALA protein" evidence="1">
    <location>
        <begin position="22"/>
        <end position="73"/>
    </location>
</feature>
<keyword evidence="4" id="KW-1185">Reference proteome</keyword>
<dbReference type="Pfam" id="PF14055">
    <property type="entry name" value="NVEALA"/>
    <property type="match status" value="1"/>
</dbReference>
<organism evidence="2 4">
    <name type="scientific">Phocaeicola sartorii</name>
    <dbReference type="NCBI Taxonomy" id="671267"/>
    <lineage>
        <taxon>Bacteria</taxon>
        <taxon>Pseudomonadati</taxon>
        <taxon>Bacteroidota</taxon>
        <taxon>Bacteroidia</taxon>
        <taxon>Bacteroidales</taxon>
        <taxon>Bacteroidaceae</taxon>
        <taxon>Phocaeicola</taxon>
    </lineage>
</organism>
<dbReference type="Proteomes" id="UP000014200">
    <property type="component" value="Unassembled WGS sequence"/>
</dbReference>
<dbReference type="EMBL" id="SRYJ01000016">
    <property type="protein sequence ID" value="TGY70736.1"/>
    <property type="molecule type" value="Genomic_DNA"/>
</dbReference>
<reference evidence="2 4" key="1">
    <citation type="submission" date="2013-04" db="EMBL/GenBank/DDBJ databases">
        <title>The Genome Sequence of Bacteroides massiliensis dnLKV3.</title>
        <authorList>
            <consortium name="The Broad Institute Genomics Platform"/>
            <consortium name="The Broad Institute Genome Sequencing Center for Infectious Disease"/>
            <person name="Earl A."/>
            <person name="Xavier R."/>
            <person name="Kuhn K."/>
            <person name="Stappenbeck T."/>
            <person name="Walker B."/>
            <person name="Young S."/>
            <person name="Zeng Q."/>
            <person name="Gargeya S."/>
            <person name="Fitzgerald M."/>
            <person name="Haas B."/>
            <person name="Abouelleil A."/>
            <person name="Allen A.W."/>
            <person name="Alvarado L."/>
            <person name="Arachchi H.M."/>
            <person name="Berlin A.M."/>
            <person name="Chapman S.B."/>
            <person name="Gainer-Dewar J."/>
            <person name="Goldberg J."/>
            <person name="Griggs A."/>
            <person name="Gujja S."/>
            <person name="Hansen M."/>
            <person name="Howarth C."/>
            <person name="Imamovic A."/>
            <person name="Ireland A."/>
            <person name="Larimer J."/>
            <person name="McCowan C."/>
            <person name="Murphy C."/>
            <person name="Pearson M."/>
            <person name="Poon T.W."/>
            <person name="Priest M."/>
            <person name="Roberts A."/>
            <person name="Saif S."/>
            <person name="Shea T."/>
            <person name="Sisk P."/>
            <person name="Sykes S."/>
            <person name="Wortman J."/>
            <person name="Nusbaum C."/>
            <person name="Birren B."/>
        </authorList>
    </citation>
    <scope>NUCLEOTIDE SEQUENCE [LARGE SCALE GENOMIC DNA]</scope>
    <source>
        <strain evidence="2">DnLKV3</strain>
        <strain evidence="4">dnLKV3</strain>
    </source>
</reference>
<evidence type="ECO:0008006" key="6">
    <source>
        <dbReference type="Google" id="ProtNLM"/>
    </source>
</evidence>
<dbReference type="PATRIC" id="fig|1235788.3.peg.1237"/>
<dbReference type="OrthoDB" id="797817at2"/>
<evidence type="ECO:0000256" key="1">
    <source>
        <dbReference type="SAM" id="SignalP"/>
    </source>
</evidence>
<dbReference type="Proteomes" id="UP000310760">
    <property type="component" value="Unassembled WGS sequence"/>
</dbReference>
<evidence type="ECO:0000313" key="2">
    <source>
        <dbReference type="EMBL" id="EOS13370.1"/>
    </source>
</evidence>
<protein>
    <recommendedName>
        <fullName evidence="6">NVEALA protein</fullName>
    </recommendedName>
</protein>
<keyword evidence="1" id="KW-0732">Signal</keyword>
<dbReference type="GeneID" id="82155003"/>
<sequence>MKKTGVLLMVALVATVSMWSAFQHKKVSDELLLSNIEALAGNESAYGNCFGDGNVLCSNGIRVAYTYSNFHLE</sequence>
<evidence type="ECO:0000313" key="3">
    <source>
        <dbReference type="EMBL" id="TGY70736.1"/>
    </source>
</evidence>